<gene>
    <name evidence="1" type="ORF">QI031_23655</name>
</gene>
<accession>A0AAJ6NQ88</accession>
<reference evidence="1 2" key="1">
    <citation type="journal article" date="2023" name="Limnol Oceanogr Lett">
        <title>Environmental adaptations by the intertidal Antarctic cyanobacterium Halotia branconii CENA392 as revealed using long-read genome sequencing.</title>
        <authorList>
            <person name="Dextro R.B."/>
            <person name="Delbaje E."/>
            <person name="Freitas P.N.N."/>
            <person name="Geraldes V."/>
            <person name="Pinto E."/>
            <person name="Long P.F."/>
            <person name="Fiore M.F."/>
        </authorList>
    </citation>
    <scope>NUCLEOTIDE SEQUENCE [LARGE SCALE GENOMIC DNA]</scope>
    <source>
        <strain evidence="1 2">CENA392</strain>
    </source>
</reference>
<dbReference type="EMBL" id="CP124543">
    <property type="protein sequence ID" value="WGV24733.1"/>
    <property type="molecule type" value="Genomic_DNA"/>
</dbReference>
<proteinExistence type="predicted"/>
<organism evidence="1 2">
    <name type="scientific">Halotia branconii CENA392</name>
    <dbReference type="NCBI Taxonomy" id="1539056"/>
    <lineage>
        <taxon>Bacteria</taxon>
        <taxon>Bacillati</taxon>
        <taxon>Cyanobacteriota</taxon>
        <taxon>Cyanophyceae</taxon>
        <taxon>Nostocales</taxon>
        <taxon>Nodulariaceae</taxon>
        <taxon>Halotia</taxon>
    </lineage>
</organism>
<dbReference type="Proteomes" id="UP001223520">
    <property type="component" value="Chromosome"/>
</dbReference>
<evidence type="ECO:0000313" key="2">
    <source>
        <dbReference type="Proteomes" id="UP001223520"/>
    </source>
</evidence>
<keyword evidence="2" id="KW-1185">Reference proteome</keyword>
<evidence type="ECO:0000313" key="1">
    <source>
        <dbReference type="EMBL" id="WGV24733.1"/>
    </source>
</evidence>
<name>A0AAJ6NQ88_9CYAN</name>
<dbReference type="AlphaFoldDB" id="A0AAJ6NQ88"/>
<dbReference type="RefSeq" id="WP_281482047.1">
    <property type="nucleotide sequence ID" value="NZ_CP124543.1"/>
</dbReference>
<dbReference type="KEGG" id="hbq:QI031_23655"/>
<protein>
    <submittedName>
        <fullName evidence="1">Uncharacterized protein</fullName>
    </submittedName>
</protein>
<sequence length="166" mass="18938">MANQQETNSYDNQVDEFTQALATARKMQQDWLNYGLNFIHLYVEDVDGDWLETWGNEEVLNSSLLDTIKEFLVSNDDVAVRIRQYLGEQSSAAGVSLTLFDLALNLEECWRIPEVHSRLSAVKNLLAVAGNKSDFDIDDDVELWHLTNSLSAKLAEIMQQRLEARD</sequence>